<proteinExistence type="predicted"/>
<dbReference type="PATRIC" id="fig|1339352.3.peg.188"/>
<gene>
    <name evidence="2" type="ORF">M099_0196</name>
</gene>
<evidence type="ECO:0000313" key="2">
    <source>
        <dbReference type="EMBL" id="KDS56645.1"/>
    </source>
</evidence>
<comment type="caution">
    <text evidence="2">The sequence shown here is derived from an EMBL/GenBank/DDBJ whole genome shotgun (WGS) entry which is preliminary data.</text>
</comment>
<reference evidence="2 3" key="1">
    <citation type="submission" date="2014-04" db="EMBL/GenBank/DDBJ databases">
        <authorList>
            <person name="Sears C."/>
            <person name="Carroll K."/>
            <person name="Sack B.R."/>
            <person name="Qadri F."/>
            <person name="Myers L.L."/>
            <person name="Chung G.-T."/>
            <person name="Escheverria P."/>
            <person name="Fraser C.M."/>
            <person name="Sadzewicz L."/>
            <person name="Shefchek K.A."/>
            <person name="Tallon L."/>
            <person name="Das S.P."/>
            <person name="Daugherty S."/>
            <person name="Mongodin E.F."/>
        </authorList>
    </citation>
    <scope>NUCLEOTIDE SEQUENCE [LARGE SCALE GENOMIC DNA]</scope>
    <source>
        <strain evidence="2 3">3975 RP4</strain>
    </source>
</reference>
<evidence type="ECO:0000256" key="1">
    <source>
        <dbReference type="SAM" id="MobiDB-lite"/>
    </source>
</evidence>
<evidence type="ECO:0000313" key="3">
    <source>
        <dbReference type="Proteomes" id="UP000027661"/>
    </source>
</evidence>
<dbReference type="EMBL" id="JNHM01000003">
    <property type="protein sequence ID" value="KDS56645.1"/>
    <property type="molecule type" value="Genomic_DNA"/>
</dbReference>
<dbReference type="Proteomes" id="UP000027661">
    <property type="component" value="Unassembled WGS sequence"/>
</dbReference>
<protein>
    <submittedName>
        <fullName evidence="2">Uncharacterized protein</fullName>
    </submittedName>
</protein>
<accession>A0A069SN99</accession>
<feature type="region of interest" description="Disordered" evidence="1">
    <location>
        <begin position="1"/>
        <end position="28"/>
    </location>
</feature>
<name>A0A069SN99_PHOVU</name>
<dbReference type="AlphaFoldDB" id="A0A069SN99"/>
<sequence>MENEFPNDTKEEEQLTEGSEPYFPLPAFPQDDIWPELLEKIISYSKKNK</sequence>
<organism evidence="2 3">
    <name type="scientific">Phocaeicola vulgatus str. 3975 RP4</name>
    <dbReference type="NCBI Taxonomy" id="1339352"/>
    <lineage>
        <taxon>Bacteria</taxon>
        <taxon>Pseudomonadati</taxon>
        <taxon>Bacteroidota</taxon>
        <taxon>Bacteroidia</taxon>
        <taxon>Bacteroidales</taxon>
        <taxon>Bacteroidaceae</taxon>
        <taxon>Phocaeicola</taxon>
    </lineage>
</organism>